<organism evidence="1">
    <name type="scientific">Anguilla anguilla</name>
    <name type="common">European freshwater eel</name>
    <name type="synonym">Muraena anguilla</name>
    <dbReference type="NCBI Taxonomy" id="7936"/>
    <lineage>
        <taxon>Eukaryota</taxon>
        <taxon>Metazoa</taxon>
        <taxon>Chordata</taxon>
        <taxon>Craniata</taxon>
        <taxon>Vertebrata</taxon>
        <taxon>Euteleostomi</taxon>
        <taxon>Actinopterygii</taxon>
        <taxon>Neopterygii</taxon>
        <taxon>Teleostei</taxon>
        <taxon>Anguilliformes</taxon>
        <taxon>Anguillidae</taxon>
        <taxon>Anguilla</taxon>
    </lineage>
</organism>
<reference evidence="1" key="1">
    <citation type="submission" date="2014-11" db="EMBL/GenBank/DDBJ databases">
        <authorList>
            <person name="Amaro Gonzalez C."/>
        </authorList>
    </citation>
    <scope>NUCLEOTIDE SEQUENCE</scope>
</reference>
<proteinExistence type="predicted"/>
<evidence type="ECO:0000313" key="1">
    <source>
        <dbReference type="EMBL" id="JAH08566.1"/>
    </source>
</evidence>
<sequence length="50" mass="5987">MGFIQHEWTYCLSIILNQPIGTYFFPRWACCRPTSGTDRFSLFRTDNYTM</sequence>
<dbReference type="EMBL" id="GBXM01100011">
    <property type="protein sequence ID" value="JAH08566.1"/>
    <property type="molecule type" value="Transcribed_RNA"/>
</dbReference>
<name>A0A0E9PVB8_ANGAN</name>
<accession>A0A0E9PVB8</accession>
<dbReference type="AlphaFoldDB" id="A0A0E9PVB8"/>
<reference evidence="1" key="2">
    <citation type="journal article" date="2015" name="Fish Shellfish Immunol.">
        <title>Early steps in the European eel (Anguilla anguilla)-Vibrio vulnificus interaction in the gills: Role of the RtxA13 toxin.</title>
        <authorList>
            <person name="Callol A."/>
            <person name="Pajuelo D."/>
            <person name="Ebbesson L."/>
            <person name="Teles M."/>
            <person name="MacKenzie S."/>
            <person name="Amaro C."/>
        </authorList>
    </citation>
    <scope>NUCLEOTIDE SEQUENCE</scope>
</reference>
<protein>
    <submittedName>
        <fullName evidence="1">Uncharacterized protein</fullName>
    </submittedName>
</protein>